<organism evidence="1 2">
    <name type="scientific">Octopus vulgaris</name>
    <name type="common">Common octopus</name>
    <dbReference type="NCBI Taxonomy" id="6645"/>
    <lineage>
        <taxon>Eukaryota</taxon>
        <taxon>Metazoa</taxon>
        <taxon>Spiralia</taxon>
        <taxon>Lophotrochozoa</taxon>
        <taxon>Mollusca</taxon>
        <taxon>Cephalopoda</taxon>
        <taxon>Coleoidea</taxon>
        <taxon>Octopodiformes</taxon>
        <taxon>Octopoda</taxon>
        <taxon>Incirrata</taxon>
        <taxon>Octopodidae</taxon>
        <taxon>Octopus</taxon>
    </lineage>
</organism>
<proteinExistence type="predicted"/>
<protein>
    <submittedName>
        <fullName evidence="1">Uncharacterized protein</fullName>
    </submittedName>
</protein>
<gene>
    <name evidence="1" type="ORF">OCTVUL_1B010054</name>
</gene>
<dbReference type="AlphaFoldDB" id="A0AA36AYJ1"/>
<dbReference type="EMBL" id="OX597818">
    <property type="protein sequence ID" value="CAI9723272.1"/>
    <property type="molecule type" value="Genomic_DNA"/>
</dbReference>
<name>A0AA36AYJ1_OCTVU</name>
<evidence type="ECO:0000313" key="2">
    <source>
        <dbReference type="Proteomes" id="UP001162480"/>
    </source>
</evidence>
<keyword evidence="2" id="KW-1185">Reference proteome</keyword>
<evidence type="ECO:0000313" key="1">
    <source>
        <dbReference type="EMBL" id="CAI9723272.1"/>
    </source>
</evidence>
<reference evidence="1" key="1">
    <citation type="submission" date="2023-08" db="EMBL/GenBank/DDBJ databases">
        <authorList>
            <person name="Alioto T."/>
            <person name="Alioto T."/>
            <person name="Gomez Garrido J."/>
        </authorList>
    </citation>
    <scope>NUCLEOTIDE SEQUENCE</scope>
</reference>
<accession>A0AA36AYJ1</accession>
<sequence>MAVVPETLIKRNEIEENEPRERHSHISNDRLFIAIVGHLGAVEKLMRIEFVTQVQFSIADVLIEPIMLIESVHTRKS</sequence>
<dbReference type="Proteomes" id="UP001162480">
    <property type="component" value="Chromosome 5"/>
</dbReference>